<sequence length="86" mass="10270">MGTLELSGGVKLEDPNKRTLLISIFCKKKKRKKKDTYHSFNNKTHYITNFRKKNCKNRISNLSLDKKEIHPDLVLLLLHKRYYMFS</sequence>
<dbReference type="AlphaFoldDB" id="A0A9K3NRU0"/>
<name>A0A9K3NRU0_HELAN</name>
<evidence type="ECO:0000313" key="1">
    <source>
        <dbReference type="EMBL" id="KAF5809585.1"/>
    </source>
</evidence>
<organism evidence="1 2">
    <name type="scientific">Helianthus annuus</name>
    <name type="common">Common sunflower</name>
    <dbReference type="NCBI Taxonomy" id="4232"/>
    <lineage>
        <taxon>Eukaryota</taxon>
        <taxon>Viridiplantae</taxon>
        <taxon>Streptophyta</taxon>
        <taxon>Embryophyta</taxon>
        <taxon>Tracheophyta</taxon>
        <taxon>Spermatophyta</taxon>
        <taxon>Magnoliopsida</taxon>
        <taxon>eudicotyledons</taxon>
        <taxon>Gunneridae</taxon>
        <taxon>Pentapetalae</taxon>
        <taxon>asterids</taxon>
        <taxon>campanulids</taxon>
        <taxon>Asterales</taxon>
        <taxon>Asteraceae</taxon>
        <taxon>Asteroideae</taxon>
        <taxon>Heliantheae alliance</taxon>
        <taxon>Heliantheae</taxon>
        <taxon>Helianthus</taxon>
    </lineage>
</organism>
<reference evidence="1" key="1">
    <citation type="journal article" date="2017" name="Nature">
        <title>The sunflower genome provides insights into oil metabolism, flowering and Asterid evolution.</title>
        <authorList>
            <person name="Badouin H."/>
            <person name="Gouzy J."/>
            <person name="Grassa C.J."/>
            <person name="Murat F."/>
            <person name="Staton S.E."/>
            <person name="Cottret L."/>
            <person name="Lelandais-Briere C."/>
            <person name="Owens G.L."/>
            <person name="Carrere S."/>
            <person name="Mayjonade B."/>
            <person name="Legrand L."/>
            <person name="Gill N."/>
            <person name="Kane N.C."/>
            <person name="Bowers J.E."/>
            <person name="Hubner S."/>
            <person name="Bellec A."/>
            <person name="Berard A."/>
            <person name="Berges H."/>
            <person name="Blanchet N."/>
            <person name="Boniface M.C."/>
            <person name="Brunel D."/>
            <person name="Catrice O."/>
            <person name="Chaidir N."/>
            <person name="Claudel C."/>
            <person name="Donnadieu C."/>
            <person name="Faraut T."/>
            <person name="Fievet G."/>
            <person name="Helmstetter N."/>
            <person name="King M."/>
            <person name="Knapp S.J."/>
            <person name="Lai Z."/>
            <person name="Le Paslier M.C."/>
            <person name="Lippi Y."/>
            <person name="Lorenzon L."/>
            <person name="Mandel J.R."/>
            <person name="Marage G."/>
            <person name="Marchand G."/>
            <person name="Marquand E."/>
            <person name="Bret-Mestries E."/>
            <person name="Morien E."/>
            <person name="Nambeesan S."/>
            <person name="Nguyen T."/>
            <person name="Pegot-Espagnet P."/>
            <person name="Pouilly N."/>
            <person name="Raftis F."/>
            <person name="Sallet E."/>
            <person name="Schiex T."/>
            <person name="Thomas J."/>
            <person name="Vandecasteele C."/>
            <person name="Vares D."/>
            <person name="Vear F."/>
            <person name="Vautrin S."/>
            <person name="Crespi M."/>
            <person name="Mangin B."/>
            <person name="Burke J.M."/>
            <person name="Salse J."/>
            <person name="Munos S."/>
            <person name="Vincourt P."/>
            <person name="Rieseberg L.H."/>
            <person name="Langlade N.B."/>
        </authorList>
    </citation>
    <scope>NUCLEOTIDE SEQUENCE</scope>
    <source>
        <tissue evidence="1">Leaves</tissue>
    </source>
</reference>
<proteinExistence type="predicted"/>
<comment type="caution">
    <text evidence="1">The sequence shown here is derived from an EMBL/GenBank/DDBJ whole genome shotgun (WGS) entry which is preliminary data.</text>
</comment>
<keyword evidence="2" id="KW-1185">Reference proteome</keyword>
<dbReference type="Proteomes" id="UP000215914">
    <property type="component" value="Unassembled WGS sequence"/>
</dbReference>
<dbReference type="Gramene" id="mRNA:HanXRQr2_Chr04g0158871">
    <property type="protein sequence ID" value="CDS:HanXRQr2_Chr04g0158871.1"/>
    <property type="gene ID" value="HanXRQr2_Chr04g0158871"/>
</dbReference>
<evidence type="ECO:0000313" key="2">
    <source>
        <dbReference type="Proteomes" id="UP000215914"/>
    </source>
</evidence>
<protein>
    <submittedName>
        <fullName evidence="1">Uncharacterized protein</fullName>
    </submittedName>
</protein>
<dbReference type="EMBL" id="MNCJ02000319">
    <property type="protein sequence ID" value="KAF5809585.1"/>
    <property type="molecule type" value="Genomic_DNA"/>
</dbReference>
<accession>A0A9K3NRU0</accession>
<gene>
    <name evidence="1" type="ORF">HanXRQr2_Chr04g0158871</name>
</gene>
<reference evidence="1" key="2">
    <citation type="submission" date="2020-06" db="EMBL/GenBank/DDBJ databases">
        <title>Helianthus annuus Genome sequencing and assembly Release 2.</title>
        <authorList>
            <person name="Gouzy J."/>
            <person name="Langlade N."/>
            <person name="Munos S."/>
        </authorList>
    </citation>
    <scope>NUCLEOTIDE SEQUENCE</scope>
    <source>
        <tissue evidence="1">Leaves</tissue>
    </source>
</reference>